<organism evidence="5 6">
    <name type="scientific">Aromia moschata</name>
    <dbReference type="NCBI Taxonomy" id="1265417"/>
    <lineage>
        <taxon>Eukaryota</taxon>
        <taxon>Metazoa</taxon>
        <taxon>Ecdysozoa</taxon>
        <taxon>Arthropoda</taxon>
        <taxon>Hexapoda</taxon>
        <taxon>Insecta</taxon>
        <taxon>Pterygota</taxon>
        <taxon>Neoptera</taxon>
        <taxon>Endopterygota</taxon>
        <taxon>Coleoptera</taxon>
        <taxon>Polyphaga</taxon>
        <taxon>Cucujiformia</taxon>
        <taxon>Chrysomeloidea</taxon>
        <taxon>Cerambycidae</taxon>
        <taxon>Cerambycinae</taxon>
        <taxon>Callichromatini</taxon>
        <taxon>Aromia</taxon>
    </lineage>
</organism>
<feature type="disulfide bond" evidence="3">
    <location>
        <begin position="111"/>
        <end position="121"/>
    </location>
</feature>
<feature type="disulfide bond" evidence="3">
    <location>
        <begin position="129"/>
        <end position="138"/>
    </location>
</feature>
<comment type="caution">
    <text evidence="3">Lacks conserved residue(s) required for the propagation of feature annotation.</text>
</comment>
<dbReference type="InterPro" id="IPR013111">
    <property type="entry name" value="EGF_extracell"/>
</dbReference>
<dbReference type="AlphaFoldDB" id="A0AAV8Y4J2"/>
<feature type="disulfide bond" evidence="3">
    <location>
        <begin position="74"/>
        <end position="84"/>
    </location>
</feature>
<dbReference type="PANTHER" id="PTHR14949">
    <property type="entry name" value="EGF-LIKE-DOMAIN, MULTIPLE 7, 8"/>
    <property type="match status" value="1"/>
</dbReference>
<accession>A0AAV8Y4J2</accession>
<name>A0AAV8Y4J2_9CUCU</name>
<dbReference type="GO" id="GO:0005102">
    <property type="term" value="F:signaling receptor binding"/>
    <property type="evidence" value="ECO:0007669"/>
    <property type="project" value="TreeGrafter"/>
</dbReference>
<protein>
    <recommendedName>
        <fullName evidence="4">EGF-like domain-containing protein</fullName>
    </recommendedName>
</protein>
<dbReference type="Gene3D" id="2.10.25.10">
    <property type="entry name" value="Laminin"/>
    <property type="match status" value="2"/>
</dbReference>
<dbReference type="Pfam" id="PF07974">
    <property type="entry name" value="EGF_2"/>
    <property type="match status" value="1"/>
</dbReference>
<feature type="domain" description="EGF-like" evidence="4">
    <location>
        <begin position="70"/>
        <end position="102"/>
    </location>
</feature>
<gene>
    <name evidence="5" type="ORF">NQ318_023258</name>
</gene>
<dbReference type="InterPro" id="IPR000742">
    <property type="entry name" value="EGF"/>
</dbReference>
<proteinExistence type="predicted"/>
<evidence type="ECO:0000313" key="5">
    <source>
        <dbReference type="EMBL" id="KAJ8946012.1"/>
    </source>
</evidence>
<dbReference type="Proteomes" id="UP001162162">
    <property type="component" value="Unassembled WGS sequence"/>
</dbReference>
<dbReference type="GO" id="GO:0005576">
    <property type="term" value="C:extracellular region"/>
    <property type="evidence" value="ECO:0007669"/>
    <property type="project" value="TreeGrafter"/>
</dbReference>
<dbReference type="GO" id="GO:0009986">
    <property type="term" value="C:cell surface"/>
    <property type="evidence" value="ECO:0007669"/>
    <property type="project" value="TreeGrafter"/>
</dbReference>
<keyword evidence="6" id="KW-1185">Reference proteome</keyword>
<feature type="disulfide bond" evidence="3">
    <location>
        <begin position="92"/>
        <end position="101"/>
    </location>
</feature>
<keyword evidence="3" id="KW-0245">EGF-like domain</keyword>
<dbReference type="SMART" id="SM00181">
    <property type="entry name" value="EGF"/>
    <property type="match status" value="2"/>
</dbReference>
<sequence length="181" mass="19760">MKRLYQKGLLTSTNKLVYETYYKDVITTRNSNEVMYSCCPGWTQVTNRSNGCNRQMAKARERYSCYKKSDKATCSKPCLNGGKCVKPELCACLKGFSGPQCEVVTTDDPICSKPCLNGGKCVLGDLCSCMKGFGGSQCEIDLNKPSVWLVCQPEEVHSSIKGVYPEPFPTTAVISGSLSGS</sequence>
<keyword evidence="2 3" id="KW-1015">Disulfide bond</keyword>
<evidence type="ECO:0000256" key="3">
    <source>
        <dbReference type="PROSITE-ProRule" id="PRU00076"/>
    </source>
</evidence>
<dbReference type="InterPro" id="IPR050969">
    <property type="entry name" value="Dev_Signal_Modulators"/>
</dbReference>
<dbReference type="PROSITE" id="PS00022">
    <property type="entry name" value="EGF_1"/>
    <property type="match status" value="2"/>
</dbReference>
<comment type="caution">
    <text evidence="5">The sequence shown here is derived from an EMBL/GenBank/DDBJ whole genome shotgun (WGS) entry which is preliminary data.</text>
</comment>
<reference evidence="5" key="1">
    <citation type="journal article" date="2023" name="Insect Mol. Biol.">
        <title>Genome sequencing provides insights into the evolution of gene families encoding plant cell wall-degrading enzymes in longhorned beetles.</title>
        <authorList>
            <person name="Shin N.R."/>
            <person name="Okamura Y."/>
            <person name="Kirsch R."/>
            <person name="Pauchet Y."/>
        </authorList>
    </citation>
    <scope>NUCLEOTIDE SEQUENCE</scope>
    <source>
        <strain evidence="5">AMC_N1</strain>
    </source>
</reference>
<evidence type="ECO:0000259" key="4">
    <source>
        <dbReference type="PROSITE" id="PS50026"/>
    </source>
</evidence>
<dbReference type="PROSITE" id="PS01186">
    <property type="entry name" value="EGF_2"/>
    <property type="match status" value="2"/>
</dbReference>
<evidence type="ECO:0000256" key="2">
    <source>
        <dbReference type="ARBA" id="ARBA00023157"/>
    </source>
</evidence>
<evidence type="ECO:0000313" key="6">
    <source>
        <dbReference type="Proteomes" id="UP001162162"/>
    </source>
</evidence>
<dbReference type="PROSITE" id="PS50026">
    <property type="entry name" value="EGF_3"/>
    <property type="match status" value="2"/>
</dbReference>
<feature type="domain" description="EGF-like" evidence="4">
    <location>
        <begin position="107"/>
        <end position="139"/>
    </location>
</feature>
<dbReference type="PANTHER" id="PTHR14949:SF54">
    <property type="entry name" value="VWFD DOMAIN-CONTAINING PROTEIN"/>
    <property type="match status" value="1"/>
</dbReference>
<keyword evidence="1" id="KW-0732">Signal</keyword>
<dbReference type="EMBL" id="JAPWTK010000200">
    <property type="protein sequence ID" value="KAJ8946012.1"/>
    <property type="molecule type" value="Genomic_DNA"/>
</dbReference>
<dbReference type="SUPFAM" id="SSF57196">
    <property type="entry name" value="EGF/Laminin"/>
    <property type="match status" value="2"/>
</dbReference>
<evidence type="ECO:0000256" key="1">
    <source>
        <dbReference type="ARBA" id="ARBA00022729"/>
    </source>
</evidence>